<comment type="caution">
    <text evidence="1">The sequence shown here is derived from an EMBL/GenBank/DDBJ whole genome shotgun (WGS) entry which is preliminary data.</text>
</comment>
<evidence type="ECO:0000313" key="1">
    <source>
        <dbReference type="EMBL" id="GAI47787.1"/>
    </source>
</evidence>
<dbReference type="EMBL" id="BARV01038433">
    <property type="protein sequence ID" value="GAI47787.1"/>
    <property type="molecule type" value="Genomic_DNA"/>
</dbReference>
<name>X1NUQ8_9ZZZZ</name>
<dbReference type="AlphaFoldDB" id="X1NUQ8"/>
<gene>
    <name evidence="1" type="ORF">S06H3_59211</name>
</gene>
<reference evidence="1" key="1">
    <citation type="journal article" date="2014" name="Front. Microbiol.">
        <title>High frequency of phylogenetically diverse reductive dehalogenase-homologous genes in deep subseafloor sedimentary metagenomes.</title>
        <authorList>
            <person name="Kawai M."/>
            <person name="Futagami T."/>
            <person name="Toyoda A."/>
            <person name="Takaki Y."/>
            <person name="Nishi S."/>
            <person name="Hori S."/>
            <person name="Arai W."/>
            <person name="Tsubouchi T."/>
            <person name="Morono Y."/>
            <person name="Uchiyama I."/>
            <person name="Ito T."/>
            <person name="Fujiyama A."/>
            <person name="Inagaki F."/>
            <person name="Takami H."/>
        </authorList>
    </citation>
    <scope>NUCLEOTIDE SEQUENCE</scope>
    <source>
        <strain evidence="1">Expedition CK06-06</strain>
    </source>
</reference>
<protein>
    <submittedName>
        <fullName evidence="1">Uncharacterized protein</fullName>
    </submittedName>
</protein>
<organism evidence="1">
    <name type="scientific">marine sediment metagenome</name>
    <dbReference type="NCBI Taxonomy" id="412755"/>
    <lineage>
        <taxon>unclassified sequences</taxon>
        <taxon>metagenomes</taxon>
        <taxon>ecological metagenomes</taxon>
    </lineage>
</organism>
<proteinExistence type="predicted"/>
<accession>X1NUQ8</accession>
<sequence>QQDIFSDVFSNQAMFVLNLNLTLAGIKQKICHLTTAELPD</sequence>
<feature type="non-terminal residue" evidence="1">
    <location>
        <position position="1"/>
    </location>
</feature>